<evidence type="ECO:0000256" key="6">
    <source>
        <dbReference type="ARBA" id="ARBA00022838"/>
    </source>
</evidence>
<keyword evidence="8 9" id="KW-0137">Centromere</keyword>
<dbReference type="EMBL" id="ODYU01007687">
    <property type="protein sequence ID" value="SOQ50691.1"/>
    <property type="molecule type" value="Genomic_DNA"/>
</dbReference>
<comment type="similarity">
    <text evidence="2 9">Belongs to the ZWILCH family.</text>
</comment>
<sequence>MDNIIKPVMDSYPKYYIEKQKSPSYVEMYTKTNRDIVLVCNKAKQPTYISDNATKDNRNEAEELELTGSPLKLDLSLHTVLDDTMMTDEPQLWTKEEGTHGPVSLEVARQISNLYNKNRDLVTTEDAVPLWILTNPVEDSKPLLVTVQSDSSHFARGMVTYDGNTNQDDVDLDVLVEEYAKLEGLSVDLISTLVDCKYLISGISYASYNTDELVNAPHGGVTELRCEWSGKTLHTPYISCKVNFEQEIIVGHLASPCNAIWRSVCALHNMNQLLVDMTAAGYSSVNLETASIRNNIPGARRPNNSKRVNELLNETETYAYTAECPAGGCICVTEDTTTLGQCLNDMNTIGSSNDFTYKLWDILRDCETAEELITLLIQALMFISSGKIRPFIDANNKTYLSKLVLKLSRGHSQASKVLKNLRSSPPQALSLVAQVGTEKTMWEYTRVMSLLEHSFFIAGIWNSDARTHESIEQINQTIQDMTMSGGDFLLNPFESFTSAEHSIRLDCESFYEEDTHELTVDDFASLKKHGLVAEKKDVNEVPLITDEIDISPWKNLLMKFAQVHVCLEHLHRAESCLRADFASLKPIASRLLEHYVSEKSPIRTVGQLMSDPIQRISMPIANNIVQDHLKKPAFWYRVEMTRRENAANKGIQRESKMVYVFSQQPVFPPSVWQSIDPPTEEVAEVTTLGEELKYHITKYMFISNKLLLGTGIEPSTRCTAAGGPAIAPTVQSILIQFLVLHTYFSDGGSHPMPSPALNKARGSVRLSPTKNHSVPTPAYRAGAPKKLIQQRPLIRTVRTAHQQCLHAMRTDDVIWNADAKNPRDNNNNFKGGNRPLISPALGEARRNVKLLLTKNHLVPTPAFRAGVLREGISDSYELKTTPFLHLLFEPESRGEIHPMTFLALGETRGSVRLLLTKNHPVPTPTFRTGAPVNPLVGAFTNIQFHMHMTPRPETTIFGSHKELLRAVIEHVARQAVAHPPLQPCNLTVIEIPKLHKAENLSSEN</sequence>
<keyword evidence="5 9" id="KW-0498">Mitosis</keyword>
<dbReference type="Pfam" id="PF09817">
    <property type="entry name" value="Zwilch"/>
    <property type="match status" value="1"/>
</dbReference>
<evidence type="ECO:0000256" key="4">
    <source>
        <dbReference type="ARBA" id="ARBA00022618"/>
    </source>
</evidence>
<evidence type="ECO:0000256" key="7">
    <source>
        <dbReference type="ARBA" id="ARBA00023306"/>
    </source>
</evidence>
<evidence type="ECO:0000313" key="10">
    <source>
        <dbReference type="EMBL" id="SOQ50691.1"/>
    </source>
</evidence>
<dbReference type="GO" id="GO:0051301">
    <property type="term" value="P:cell division"/>
    <property type="evidence" value="ECO:0007669"/>
    <property type="project" value="UniProtKB-UniRule"/>
</dbReference>
<dbReference type="AlphaFoldDB" id="A0A2H1WC84"/>
<gene>
    <name evidence="10" type="ORF">SFRICE_004329</name>
</gene>
<dbReference type="InterPro" id="IPR018630">
    <property type="entry name" value="Zwilch"/>
</dbReference>
<keyword evidence="7 9" id="KW-0131">Cell cycle</keyword>
<accession>A0A2H1WC84</accession>
<evidence type="ECO:0000256" key="2">
    <source>
        <dbReference type="ARBA" id="ARBA00009062"/>
    </source>
</evidence>
<comment type="function">
    <text evidence="9">Essential component of the mitotic checkpoint, which prevents cells from prematurely exiting mitosis. Required for the assembly of the dynein-dynactin and MAD1-MAD2 complexes onto kinetochores. Its function related to the spindle assembly machinery is proposed to depend on its association in the mitotic RZZ complex.</text>
</comment>
<dbReference type="Gene3D" id="1.10.287.1880">
    <property type="match status" value="1"/>
</dbReference>
<organism evidence="10">
    <name type="scientific">Spodoptera frugiperda</name>
    <name type="common">Fall armyworm</name>
    <dbReference type="NCBI Taxonomy" id="7108"/>
    <lineage>
        <taxon>Eukaryota</taxon>
        <taxon>Metazoa</taxon>
        <taxon>Ecdysozoa</taxon>
        <taxon>Arthropoda</taxon>
        <taxon>Hexapoda</taxon>
        <taxon>Insecta</taxon>
        <taxon>Pterygota</taxon>
        <taxon>Neoptera</taxon>
        <taxon>Endopterygota</taxon>
        <taxon>Lepidoptera</taxon>
        <taxon>Glossata</taxon>
        <taxon>Ditrysia</taxon>
        <taxon>Noctuoidea</taxon>
        <taxon>Noctuidae</taxon>
        <taxon>Amphipyrinae</taxon>
        <taxon>Spodoptera</taxon>
    </lineage>
</organism>
<comment type="subunit">
    <text evidence="9">Component of the RZZ complex.</text>
</comment>
<evidence type="ECO:0000256" key="9">
    <source>
        <dbReference type="RuleBase" id="RU369076"/>
    </source>
</evidence>
<keyword evidence="6 9" id="KW-0995">Kinetochore</keyword>
<name>A0A2H1WC84_SPOFR</name>
<evidence type="ECO:0000256" key="3">
    <source>
        <dbReference type="ARBA" id="ARBA00022454"/>
    </source>
</evidence>
<comment type="subcellular location">
    <subcellularLocation>
        <location evidence="1 9">Chromosome</location>
        <location evidence="1 9">Centromere</location>
        <location evidence="1 9">Kinetochore</location>
    </subcellularLocation>
</comment>
<reference evidence="10" key="1">
    <citation type="submission" date="2016-07" db="EMBL/GenBank/DDBJ databases">
        <authorList>
            <person name="Bretaudeau A."/>
        </authorList>
    </citation>
    <scope>NUCLEOTIDE SEQUENCE</scope>
    <source>
        <strain evidence="10">Rice</strain>
        <tissue evidence="10">Whole body</tissue>
    </source>
</reference>
<dbReference type="GO" id="GO:1990423">
    <property type="term" value="C:RZZ complex"/>
    <property type="evidence" value="ECO:0007669"/>
    <property type="project" value="UniProtKB-UniRule"/>
</dbReference>
<dbReference type="PANTHER" id="PTHR15995:SF1">
    <property type="entry name" value="PROTEIN ZWILCH HOMOLOG"/>
    <property type="match status" value="1"/>
</dbReference>
<proteinExistence type="inferred from homology"/>
<dbReference type="GO" id="GO:0034501">
    <property type="term" value="P:protein localization to kinetochore"/>
    <property type="evidence" value="ECO:0007669"/>
    <property type="project" value="UniProtKB-UniRule"/>
</dbReference>
<dbReference type="PANTHER" id="PTHR15995">
    <property type="entry name" value="PROTEIN ZWILCH HOMOLOG"/>
    <property type="match status" value="1"/>
</dbReference>
<protein>
    <recommendedName>
        <fullName evidence="9">Protein zwilch</fullName>
    </recommendedName>
</protein>
<evidence type="ECO:0000256" key="5">
    <source>
        <dbReference type="ARBA" id="ARBA00022776"/>
    </source>
</evidence>
<dbReference type="GO" id="GO:0007094">
    <property type="term" value="P:mitotic spindle assembly checkpoint signaling"/>
    <property type="evidence" value="ECO:0007669"/>
    <property type="project" value="UniProtKB-UniRule"/>
</dbReference>
<evidence type="ECO:0000256" key="8">
    <source>
        <dbReference type="ARBA" id="ARBA00023328"/>
    </source>
</evidence>
<evidence type="ECO:0000256" key="1">
    <source>
        <dbReference type="ARBA" id="ARBA00004629"/>
    </source>
</evidence>
<keyword evidence="3 9" id="KW-0158">Chromosome</keyword>
<keyword evidence="4 9" id="KW-0132">Cell division</keyword>